<evidence type="ECO:0000313" key="1">
    <source>
        <dbReference type="EMBL" id="CAG8574293.1"/>
    </source>
</evidence>
<accession>A0ACA9M9M3</accession>
<dbReference type="Proteomes" id="UP000789366">
    <property type="component" value="Unassembled WGS sequence"/>
</dbReference>
<sequence>MGELTEFCCNHGKHILPQLPPYLTEIDNIINNCNASTLSRKLNILFSYTAIGVQGQFVNLSAPSSICVTGPNNYNIQNEWVSIVQQMLTKINPYTHSLQMLQDNSSHNALLELHENTSNGEVAAIIHADNITNVQPHSILFWCNTDIAPKFVNILSAQYEPLQYPLLFPHGTPRWHSNNYYNFSQIDWYRSKKWCSTRVANALALARCRGNSSFFVTMTTNPNWKVIRLQLCPGQNAAELAPIVVQAFHSHLGKLKDMLCIHPELPINQIDKVVFAELPCKNAYLKKLVMKYMLHKPQHSSRCLRNGKCIYQYSKPIIPETYIDERGFVQYRRRTPDNIWIGPDYTKFTINNNTNDNINQSDLQTTGTANNTLLAADGNYPPAQKKAINEFRDYIKRRYLSAPEAA</sequence>
<gene>
    <name evidence="1" type="ORF">SPELUC_LOCUS6113</name>
</gene>
<organism evidence="1 2">
    <name type="scientific">Cetraspora pellucida</name>
    <dbReference type="NCBI Taxonomy" id="1433469"/>
    <lineage>
        <taxon>Eukaryota</taxon>
        <taxon>Fungi</taxon>
        <taxon>Fungi incertae sedis</taxon>
        <taxon>Mucoromycota</taxon>
        <taxon>Glomeromycotina</taxon>
        <taxon>Glomeromycetes</taxon>
        <taxon>Diversisporales</taxon>
        <taxon>Gigasporaceae</taxon>
        <taxon>Cetraspora</taxon>
    </lineage>
</organism>
<reference evidence="1" key="1">
    <citation type="submission" date="2021-06" db="EMBL/GenBank/DDBJ databases">
        <authorList>
            <person name="Kallberg Y."/>
            <person name="Tangrot J."/>
            <person name="Rosling A."/>
        </authorList>
    </citation>
    <scope>NUCLEOTIDE SEQUENCE</scope>
    <source>
        <strain evidence="1">28 12/20/2015</strain>
    </source>
</reference>
<protein>
    <submittedName>
        <fullName evidence="1">13019_t:CDS:1</fullName>
    </submittedName>
</protein>
<proteinExistence type="predicted"/>
<dbReference type="EMBL" id="CAJVPW010006876">
    <property type="protein sequence ID" value="CAG8574293.1"/>
    <property type="molecule type" value="Genomic_DNA"/>
</dbReference>
<comment type="caution">
    <text evidence="1">The sequence shown here is derived from an EMBL/GenBank/DDBJ whole genome shotgun (WGS) entry which is preliminary data.</text>
</comment>
<keyword evidence="2" id="KW-1185">Reference proteome</keyword>
<evidence type="ECO:0000313" key="2">
    <source>
        <dbReference type="Proteomes" id="UP000789366"/>
    </source>
</evidence>
<name>A0ACA9M9M3_9GLOM</name>